<dbReference type="PROSITE" id="PS52004">
    <property type="entry name" value="KS3_2"/>
    <property type="match status" value="1"/>
</dbReference>
<comment type="catalytic activity">
    <reaction evidence="25">
        <text>(2E)-butenoyl-[ACP] + NADPH + H(+) = butanoyl-[ACP] + NADP(+)</text>
        <dbReference type="Rhea" id="RHEA:41812"/>
        <dbReference type="Rhea" id="RHEA-COMP:9627"/>
        <dbReference type="Rhea" id="RHEA-COMP:9628"/>
        <dbReference type="ChEBI" id="CHEBI:15378"/>
        <dbReference type="ChEBI" id="CHEBI:57783"/>
        <dbReference type="ChEBI" id="CHEBI:58349"/>
        <dbReference type="ChEBI" id="CHEBI:78453"/>
        <dbReference type="ChEBI" id="CHEBI:78454"/>
    </reaction>
    <physiologicalReaction direction="left-to-right" evidence="25">
        <dbReference type="Rhea" id="RHEA:41813"/>
    </physiologicalReaction>
</comment>
<dbReference type="GO" id="GO:0006633">
    <property type="term" value="P:fatty acid biosynthetic process"/>
    <property type="evidence" value="ECO:0007669"/>
    <property type="project" value="InterPro"/>
</dbReference>
<comment type="catalytic activity">
    <reaction evidence="21">
        <text>hexanoyl-[ACP] + malonyl-[ACP] + H(+) = 3-oxooctanoyl-[ACP] + holo-[ACP] + CO2</text>
        <dbReference type="Rhea" id="RHEA:41836"/>
        <dbReference type="Rhea" id="RHEA-COMP:9623"/>
        <dbReference type="Rhea" id="RHEA-COMP:9632"/>
        <dbReference type="Rhea" id="RHEA-COMP:9633"/>
        <dbReference type="Rhea" id="RHEA-COMP:9685"/>
        <dbReference type="ChEBI" id="CHEBI:15378"/>
        <dbReference type="ChEBI" id="CHEBI:16526"/>
        <dbReference type="ChEBI" id="CHEBI:64479"/>
        <dbReference type="ChEBI" id="CHEBI:78449"/>
        <dbReference type="ChEBI" id="CHEBI:78459"/>
        <dbReference type="ChEBI" id="CHEBI:78460"/>
    </reaction>
    <physiologicalReaction direction="left-to-right" evidence="21">
        <dbReference type="Rhea" id="RHEA:41837"/>
    </physiologicalReaction>
</comment>
<dbReference type="Pfam" id="PF00698">
    <property type="entry name" value="Acyl_transf_1"/>
    <property type="match status" value="1"/>
</dbReference>
<dbReference type="InterPro" id="IPR050091">
    <property type="entry name" value="PKS_NRPS_Biosynth_Enz"/>
</dbReference>
<dbReference type="Pfam" id="PF13489">
    <property type="entry name" value="Methyltransf_23"/>
    <property type="match status" value="1"/>
</dbReference>
<dbReference type="SMART" id="SM00829">
    <property type="entry name" value="PKS_ER"/>
    <property type="match status" value="1"/>
</dbReference>
<dbReference type="GO" id="GO:0019171">
    <property type="term" value="F:(3R)-hydroxyacyl-[acyl-carrier-protein] dehydratase activity"/>
    <property type="evidence" value="ECO:0007669"/>
    <property type="project" value="UniProtKB-EC"/>
</dbReference>
<dbReference type="eggNOG" id="KOG1202">
    <property type="taxonomic scope" value="Eukaryota"/>
</dbReference>
<comment type="catalytic activity">
    <reaction evidence="31">
        <text>hexadecanoyl-[ACP] + malonyl-[ACP] + H(+) = 3-oxooctadecanoyl-[ACP] + holo-[ACP] + CO2</text>
        <dbReference type="Rhea" id="RHEA:41916"/>
        <dbReference type="Rhea" id="RHEA-COMP:9623"/>
        <dbReference type="Rhea" id="RHEA-COMP:9652"/>
        <dbReference type="Rhea" id="RHEA-COMP:9653"/>
        <dbReference type="Rhea" id="RHEA-COMP:9685"/>
        <dbReference type="ChEBI" id="CHEBI:15378"/>
        <dbReference type="ChEBI" id="CHEBI:16526"/>
        <dbReference type="ChEBI" id="CHEBI:64479"/>
        <dbReference type="ChEBI" id="CHEBI:78449"/>
        <dbReference type="ChEBI" id="CHEBI:78483"/>
        <dbReference type="ChEBI" id="CHEBI:78487"/>
    </reaction>
    <physiologicalReaction direction="left-to-right" evidence="31">
        <dbReference type="Rhea" id="RHEA:41917"/>
    </physiologicalReaction>
</comment>
<organism evidence="54 55">
    <name type="scientific">Gloeophyllum trabeum (strain ATCC 11539 / FP-39264 / Madison 617)</name>
    <name type="common">Brown rot fungus</name>
    <dbReference type="NCBI Taxonomy" id="670483"/>
    <lineage>
        <taxon>Eukaryota</taxon>
        <taxon>Fungi</taxon>
        <taxon>Dikarya</taxon>
        <taxon>Basidiomycota</taxon>
        <taxon>Agaricomycotina</taxon>
        <taxon>Agaricomycetes</taxon>
        <taxon>Gloeophyllales</taxon>
        <taxon>Gloeophyllaceae</taxon>
        <taxon>Gloeophyllum</taxon>
    </lineage>
</organism>
<dbReference type="InterPro" id="IPR036291">
    <property type="entry name" value="NAD(P)-bd_dom_sf"/>
</dbReference>
<dbReference type="SUPFAM" id="SSF53901">
    <property type="entry name" value="Thiolase-like"/>
    <property type="match status" value="1"/>
</dbReference>
<dbReference type="InterPro" id="IPR020843">
    <property type="entry name" value="ER"/>
</dbReference>
<feature type="active site" description="Proton donor; for dehydratase activity" evidence="50">
    <location>
        <position position="1118"/>
    </location>
</feature>
<comment type="catalytic activity">
    <reaction evidence="43">
        <text>(2E)-tetradecenoyl-[ACP] + NADPH + H(+) = tetradecanoyl-[ACP] + NADP(+)</text>
        <dbReference type="Rhea" id="RHEA:41896"/>
        <dbReference type="Rhea" id="RHEA-COMP:9647"/>
        <dbReference type="Rhea" id="RHEA-COMP:9648"/>
        <dbReference type="ChEBI" id="CHEBI:15378"/>
        <dbReference type="ChEBI" id="CHEBI:57783"/>
        <dbReference type="ChEBI" id="CHEBI:58349"/>
        <dbReference type="ChEBI" id="CHEBI:78475"/>
        <dbReference type="ChEBI" id="CHEBI:78477"/>
    </reaction>
    <physiologicalReaction direction="left-to-right" evidence="43">
        <dbReference type="Rhea" id="RHEA:41897"/>
    </physiologicalReaction>
</comment>
<evidence type="ECO:0000259" key="51">
    <source>
        <dbReference type="PROSITE" id="PS50075"/>
    </source>
</evidence>
<dbReference type="Gene3D" id="3.40.47.10">
    <property type="match status" value="1"/>
</dbReference>
<dbReference type="InterPro" id="IPR001227">
    <property type="entry name" value="Ac_transferase_dom_sf"/>
</dbReference>
<evidence type="ECO:0000256" key="43">
    <source>
        <dbReference type="ARBA" id="ARBA00049171"/>
    </source>
</evidence>
<dbReference type="PANTHER" id="PTHR43775">
    <property type="entry name" value="FATTY ACID SYNTHASE"/>
    <property type="match status" value="1"/>
</dbReference>
<dbReference type="Gene3D" id="3.10.129.110">
    <property type="entry name" value="Polyketide synthase dehydratase"/>
    <property type="match status" value="1"/>
</dbReference>
<evidence type="ECO:0000256" key="41">
    <source>
        <dbReference type="ARBA" id="ARBA00049019"/>
    </source>
</evidence>
<dbReference type="OMA" id="WIEMCAK"/>
<comment type="catalytic activity">
    <reaction evidence="45">
        <text>3-oxohexadecanoyl-[ACP] + NADPH + H(+) = (3R)-hydroxyhexadecanoyl-[ACP] + NADP(+)</text>
        <dbReference type="Rhea" id="RHEA:41904"/>
        <dbReference type="Rhea" id="RHEA-COMP:9649"/>
        <dbReference type="Rhea" id="RHEA-COMP:9650"/>
        <dbReference type="ChEBI" id="CHEBI:15378"/>
        <dbReference type="ChEBI" id="CHEBI:57783"/>
        <dbReference type="ChEBI" id="CHEBI:58349"/>
        <dbReference type="ChEBI" id="CHEBI:78478"/>
        <dbReference type="ChEBI" id="CHEBI:78480"/>
    </reaction>
    <physiologicalReaction direction="left-to-right" evidence="45">
        <dbReference type="Rhea" id="RHEA:41905"/>
    </physiologicalReaction>
</comment>
<comment type="catalytic activity">
    <reaction evidence="11">
        <text>(3R)-hydroxydodecanoyl-[ACP] = (2E)-dodecenoyl-[ACP] + H2O</text>
        <dbReference type="Rhea" id="RHEA:41876"/>
        <dbReference type="Rhea" id="RHEA-COMP:9642"/>
        <dbReference type="Rhea" id="RHEA-COMP:9643"/>
        <dbReference type="ChEBI" id="CHEBI:15377"/>
        <dbReference type="ChEBI" id="CHEBI:78470"/>
        <dbReference type="ChEBI" id="CHEBI:78472"/>
    </reaction>
    <physiologicalReaction direction="left-to-right" evidence="11">
        <dbReference type="Rhea" id="RHEA:41877"/>
    </physiologicalReaction>
</comment>
<dbReference type="InterPro" id="IPR013968">
    <property type="entry name" value="PKS_KR"/>
</dbReference>
<comment type="catalytic activity">
    <reaction evidence="36">
        <text>3-oxohexanoyl-[ACP] + NADPH + H(+) = (3R)-hydroxyhexanoyl-[ACP] + NADP(+)</text>
        <dbReference type="Rhea" id="RHEA:41824"/>
        <dbReference type="Rhea" id="RHEA-COMP:9629"/>
        <dbReference type="Rhea" id="RHEA-COMP:9630"/>
        <dbReference type="ChEBI" id="CHEBI:15378"/>
        <dbReference type="ChEBI" id="CHEBI:57783"/>
        <dbReference type="ChEBI" id="CHEBI:58349"/>
        <dbReference type="ChEBI" id="CHEBI:78456"/>
        <dbReference type="ChEBI" id="CHEBI:78457"/>
    </reaction>
    <physiologicalReaction direction="left-to-right" evidence="36">
        <dbReference type="Rhea" id="RHEA:41825"/>
    </physiologicalReaction>
</comment>
<comment type="catalytic activity">
    <reaction evidence="35">
        <text>a fatty acyl-[ACP] + malonyl-[ACP] + H(+) = a 3-oxoacyl-[ACP] + holo-[ACP] + CO2</text>
        <dbReference type="Rhea" id="RHEA:22836"/>
        <dbReference type="Rhea" id="RHEA-COMP:9623"/>
        <dbReference type="Rhea" id="RHEA-COMP:9685"/>
        <dbReference type="Rhea" id="RHEA-COMP:9916"/>
        <dbReference type="Rhea" id="RHEA-COMP:14125"/>
        <dbReference type="ChEBI" id="CHEBI:15378"/>
        <dbReference type="ChEBI" id="CHEBI:16526"/>
        <dbReference type="ChEBI" id="CHEBI:64479"/>
        <dbReference type="ChEBI" id="CHEBI:78449"/>
        <dbReference type="ChEBI" id="CHEBI:78776"/>
        <dbReference type="ChEBI" id="CHEBI:138651"/>
        <dbReference type="EC" id="2.3.1.41"/>
    </reaction>
    <physiologicalReaction direction="left-to-right" evidence="35">
        <dbReference type="Rhea" id="RHEA:22837"/>
    </physiologicalReaction>
</comment>
<dbReference type="Gene3D" id="1.10.1200.10">
    <property type="entry name" value="ACP-like"/>
    <property type="match status" value="1"/>
</dbReference>
<comment type="catalytic activity">
    <reaction evidence="42">
        <text>decanoyl-[ACP] + malonyl-[ACP] + H(+) = 3-oxododecanoyl-[ACP] + holo-[ACP] + CO2</text>
        <dbReference type="Rhea" id="RHEA:41868"/>
        <dbReference type="Rhea" id="RHEA-COMP:9623"/>
        <dbReference type="Rhea" id="RHEA-COMP:9640"/>
        <dbReference type="Rhea" id="RHEA-COMP:9641"/>
        <dbReference type="Rhea" id="RHEA-COMP:9685"/>
        <dbReference type="ChEBI" id="CHEBI:15378"/>
        <dbReference type="ChEBI" id="CHEBI:16526"/>
        <dbReference type="ChEBI" id="CHEBI:64479"/>
        <dbReference type="ChEBI" id="CHEBI:78449"/>
        <dbReference type="ChEBI" id="CHEBI:78468"/>
        <dbReference type="ChEBI" id="CHEBI:78469"/>
    </reaction>
    <physiologicalReaction direction="left-to-right" evidence="42">
        <dbReference type="Rhea" id="RHEA:41869"/>
    </physiologicalReaction>
</comment>
<comment type="catalytic activity">
    <reaction evidence="48">
        <text>(2E)-decenoyl-[ACP] + NADPH + H(+) = decanoyl-[ACP] + NADP(+)</text>
        <dbReference type="Rhea" id="RHEA:41864"/>
        <dbReference type="Rhea" id="RHEA-COMP:9639"/>
        <dbReference type="Rhea" id="RHEA-COMP:9640"/>
        <dbReference type="ChEBI" id="CHEBI:15378"/>
        <dbReference type="ChEBI" id="CHEBI:57783"/>
        <dbReference type="ChEBI" id="CHEBI:58349"/>
        <dbReference type="ChEBI" id="CHEBI:78467"/>
        <dbReference type="ChEBI" id="CHEBI:78468"/>
    </reaction>
    <physiologicalReaction direction="left-to-right" evidence="48">
        <dbReference type="Rhea" id="RHEA:41865"/>
    </physiologicalReaction>
</comment>
<dbReference type="SUPFAM" id="SSF52151">
    <property type="entry name" value="FabD/lysophospholipase-like"/>
    <property type="match status" value="1"/>
</dbReference>
<evidence type="ECO:0000256" key="19">
    <source>
        <dbReference type="ARBA" id="ARBA00023442"/>
    </source>
</evidence>
<comment type="catalytic activity">
    <reaction evidence="28">
        <text>(2E)-hexenoyl-[ACP] + NADPH + H(+) = hexanoyl-[ACP] + NADP(+)</text>
        <dbReference type="Rhea" id="RHEA:41832"/>
        <dbReference type="Rhea" id="RHEA-COMP:9631"/>
        <dbReference type="Rhea" id="RHEA-COMP:9632"/>
        <dbReference type="ChEBI" id="CHEBI:15378"/>
        <dbReference type="ChEBI" id="CHEBI:57783"/>
        <dbReference type="ChEBI" id="CHEBI:58349"/>
        <dbReference type="ChEBI" id="CHEBI:78458"/>
        <dbReference type="ChEBI" id="CHEBI:78459"/>
    </reaction>
    <physiologicalReaction direction="left-to-right" evidence="28">
        <dbReference type="Rhea" id="RHEA:41833"/>
    </physiologicalReaction>
</comment>
<dbReference type="GO" id="GO:0004312">
    <property type="term" value="F:fatty acid synthase activity"/>
    <property type="evidence" value="ECO:0007669"/>
    <property type="project" value="TreeGrafter"/>
</dbReference>
<evidence type="ECO:0000256" key="40">
    <source>
        <dbReference type="ARBA" id="ARBA00048935"/>
    </source>
</evidence>
<reference evidence="54 55" key="1">
    <citation type="journal article" date="2012" name="Science">
        <title>The Paleozoic origin of enzymatic lignin decomposition reconstructed from 31 fungal genomes.</title>
        <authorList>
            <person name="Floudas D."/>
            <person name="Binder M."/>
            <person name="Riley R."/>
            <person name="Barry K."/>
            <person name="Blanchette R.A."/>
            <person name="Henrissat B."/>
            <person name="Martinez A.T."/>
            <person name="Otillar R."/>
            <person name="Spatafora J.W."/>
            <person name="Yadav J.S."/>
            <person name="Aerts A."/>
            <person name="Benoit I."/>
            <person name="Boyd A."/>
            <person name="Carlson A."/>
            <person name="Copeland A."/>
            <person name="Coutinho P.M."/>
            <person name="de Vries R.P."/>
            <person name="Ferreira P."/>
            <person name="Findley K."/>
            <person name="Foster B."/>
            <person name="Gaskell J."/>
            <person name="Glotzer D."/>
            <person name="Gorecki P."/>
            <person name="Heitman J."/>
            <person name="Hesse C."/>
            <person name="Hori C."/>
            <person name="Igarashi K."/>
            <person name="Jurgens J.A."/>
            <person name="Kallen N."/>
            <person name="Kersten P."/>
            <person name="Kohler A."/>
            <person name="Kuees U."/>
            <person name="Kumar T.K.A."/>
            <person name="Kuo A."/>
            <person name="LaButti K."/>
            <person name="Larrondo L.F."/>
            <person name="Lindquist E."/>
            <person name="Ling A."/>
            <person name="Lombard V."/>
            <person name="Lucas S."/>
            <person name="Lundell T."/>
            <person name="Martin R."/>
            <person name="McLaughlin D.J."/>
            <person name="Morgenstern I."/>
            <person name="Morin E."/>
            <person name="Murat C."/>
            <person name="Nagy L.G."/>
            <person name="Nolan M."/>
            <person name="Ohm R.A."/>
            <person name="Patyshakuliyeva A."/>
            <person name="Rokas A."/>
            <person name="Ruiz-Duenas F.J."/>
            <person name="Sabat G."/>
            <person name="Salamov A."/>
            <person name="Samejima M."/>
            <person name="Schmutz J."/>
            <person name="Slot J.C."/>
            <person name="St John F."/>
            <person name="Stenlid J."/>
            <person name="Sun H."/>
            <person name="Sun S."/>
            <person name="Syed K."/>
            <person name="Tsang A."/>
            <person name="Wiebenga A."/>
            <person name="Young D."/>
            <person name="Pisabarro A."/>
            <person name="Eastwood D.C."/>
            <person name="Martin F."/>
            <person name="Cullen D."/>
            <person name="Grigoriev I.V."/>
            <person name="Hibbett D.S."/>
        </authorList>
    </citation>
    <scope>NUCLEOTIDE SEQUENCE [LARGE SCALE GENOMIC DNA]</scope>
    <source>
        <strain evidence="54 55">ATCC 11539</strain>
    </source>
</reference>
<dbReference type="GO" id="GO:0141148">
    <property type="term" value="F:enoyl-[acyl-carrier-protein] reductase (NADPH) activity"/>
    <property type="evidence" value="ECO:0007669"/>
    <property type="project" value="UniProtKB-EC"/>
</dbReference>
<evidence type="ECO:0000256" key="46">
    <source>
        <dbReference type="ARBA" id="ARBA00049422"/>
    </source>
</evidence>
<evidence type="ECO:0000256" key="28">
    <source>
        <dbReference type="ARBA" id="ARBA00047897"/>
    </source>
</evidence>
<evidence type="ECO:0000256" key="4">
    <source>
        <dbReference type="ARBA" id="ARBA00022679"/>
    </source>
</evidence>
<evidence type="ECO:0000256" key="8">
    <source>
        <dbReference type="ARBA" id="ARBA00023239"/>
    </source>
</evidence>
<evidence type="ECO:0000256" key="48">
    <source>
        <dbReference type="ARBA" id="ARBA00049521"/>
    </source>
</evidence>
<evidence type="ECO:0000256" key="38">
    <source>
        <dbReference type="ARBA" id="ARBA00048691"/>
    </source>
</evidence>
<keyword evidence="55" id="KW-1185">Reference proteome</keyword>
<dbReference type="Pfam" id="PF00975">
    <property type="entry name" value="Thioesterase"/>
    <property type="match status" value="1"/>
</dbReference>
<sequence length="2640" mass="286543">MVSQVAPSYSNPDVRALAVVGMSICAPGGEESPRGLDVDAFQEFLATRGDPMIVVPKDRWNAEAFHGSQPGKLVTTKGGFIPEISYGDLSEFGVTPAEAAQVGTPQLVLLHQAFNALQRSGVDYRHTSTGVYIGVGGSGVPYEMDITRAGAYYSTGMAMSIAANRINYVFDLMGPSVPVDTACSSSLVAIHLAIQAIRNGECEQAVIAGVNFVSNPLDTVALSQLGLLSEDGHCKSFSDDADGCARADVVNAVVIKRHDLAVRDHDKILASLVGTSLTTCGNIMGSLTTPNPEAHIMAIRAAYDDAGLQPHQVDFLELHGTGTPVGDMLETNAAGATFSEGRNGRELIIGSVKSNVGHTETGSYLTALVKVIMMLQAKQILPNGYFKTPSKKIHFDEYKLRVPTAPEEFKAHDKELGRIVSISNFGYGGAGGHTVIREHEERKPLPDLEALRKGPFLFTMGALSPRALQTLVSTYKEQYQNVDPLALAEHLGKRTRQMPWRTFAVADSLAAASFPEAVMVDKLPSPVVFTFSGQGPQHWNQGRLLFQTYSVFRESILACDDVHQEYTGRSFLEDTGLFINGKSSELEKSLVWPALTISVAITFFQVAMTDLLTSLNILPKAVVGHSIGETAVLYASGAMPKSVVVKVAIARGKALLLVDNIGGAMVAISGTDNNSLQDYVEAVSALAQDQGKDAKHLYLATFNSPTDIGVSGSDALVDMLANYINTWADGATARKLRVSTAVHSPFVDICEKSYRAELKSIFSKHKGPFVPKVPTMSTVTGEFVDGEYTIDYLWKNLRQAVLFSTAIPKLIERFGENTVFLEVSPHPVLSSYIEQMGASSAFACSIRPPSARQIASGAKNTNELQAFLQAVGRLLVSGVNSINFSVLNGCPSETITGPAYPFQWKHTPVAPRLPSYLSCLLPPTRLLNSSRLRVSPKLPEEWMGDHIVDETNLVPASAYIEMALEFDGVTQVWDCRFDAPCILDENASPATLEVAKDGNRFTIKSSSSLESMQGDLEWTRSGPVFDTLHATGKLGYGKPVTGPNAVTKIDVQDVLSRCFARYTKEEIYAEMHDILQFGPEFSRVERAALNEDEVVCWIRGHVEGVNAKDYAFHPAIMDAAFQSGNVFNLLYDKIPTGRDGRVLYLPYTLRRGYRNDGSTGPLVLPAEFKTYTKLAEWTTDHFTLDIYVLGENDEVVYTFEGKFPEFQPTLTLTQHCHAGLQLNFLNKDTVWPTERYMNYWQPTALPPSRFEGVNDTLDTRVDASEAIQLLKMLDYRAMKSTAQTLKDVPGNFSPDAYDRQRYLAWAKIQAGRFPTVPPVGSDEAIEERYADLFELVDRIAPVQKDILRTSTAAVEVMFRDNIMSKIYELPPFVGDVFGEVATKFVELVKNAVAAGKKVVRVLEVGAGTGRLTALLGQALIDARIQDLCYVDYVSTDISISLAQESTVKSPWPTMTPKALDLSVPLAQQGFDANTFDIVTAFDVLHAIPDIGSTLAALKELLVPGGHIAIIELDGRRFAQEAPGTIYMDYVFGSFAEWFGVLQHRENGSHCSLTPEQWKVALTDAGFGDNLFLSSPGSQIIHMAFVSQGPKTVYTGAYVPPTPNAYTLRGYKAGEEIDLVNFVSTLDSQKPHTLWLYADTDNIKLLGIARSIRQEFGLWKIMLVIFDPSWSTEQRERFIQEKLVMLPYLDSEVQVDADGNLKVPRVIKAPSPPQTEPAQSKPLAFDGKTVWRAYPQPVGAHDVEVAVDYVNVRPLFSDVTEFTGVVTAVGSDTSDGALVGKRVVGIAYKPPSTVIVCPRGQVSPVEGEATSSLAVGPRAAFISSIVQPLVSSITAGDSHVLVHVGSGGPAALAVVKYLQSLKAKVFVTASDPSTLVLAGISTPAVRSTEYDVWVTASQAWAPHGIEIAFNFDNDRNIVAETRELLSKTGTLVDATGRFPVGLKNSQRYIAVDSTSVINASRLIPEGLSSLSKEALEALSPKVAVFTLPQLGDATHATAAEDTAVLLDVKSETDSLSVTRAGVLKGTNAFDPRATYIVVGGSLKPGKLVYQKKILQSLRSVPGVTIDIVANDIMDLEQAKALFSGERRVAGVFFLPVVLEDTLFANMTSEKYWKPVTDVKVKGLTNLVQAKNPAELDFLVIASTAAILLGSEGQANYTSANVQMEQLAAKLPNTVTISVPALTDGGVYVNSIAKNQSRNAALDKFRDLGYSTLRVAEHCVDAIWTLNTPAYNPLYIPPLVWRGVMDVVPPDNRPFVRHLLVKESSENRAADGAKESSIRGTCASVLSMEVDELEDIVPLASYGLDSLTSVRLSGLLQQKFGIAVTQMQLLSSHMTVKKLEEMQEEQNAVASPAAAVNGQVNGDGGAALGDDVSQTVVKLNGVADGTPLFVLHGAGGGISVMRKFAQKVKCPVYGVQDTPEAPINGTIYTLAQFYTAKIREKQPHGPYHLAGFSFGTYVVLYVAMELRDAGEVVAPLIMIDSAPTLFIREEFRAWSSKNLLDNKLKEEIMGVVTDMSTSGSLDDTEEVIGQFEEHFKKKERGEAGAKWVARFCRAYAAHFIMSIRASKDLAEEMKKPWPSERTVLIRAQGGVATKPQFKGASRALGLDKWAAHVDVHELPGTHFGILNPDNGIADVLNGVCGV</sequence>
<evidence type="ECO:0000256" key="9">
    <source>
        <dbReference type="ARBA" id="ARBA00023268"/>
    </source>
</evidence>
<comment type="catalytic activity">
    <reaction evidence="32">
        <text>(2E)-dodecenoyl-[ACP] + NADPH + H(+) = dodecanoyl-[ACP] + NADP(+)</text>
        <dbReference type="Rhea" id="RHEA:41880"/>
        <dbReference type="Rhea" id="RHEA-COMP:9643"/>
        <dbReference type="Rhea" id="RHEA-COMP:9644"/>
        <dbReference type="ChEBI" id="CHEBI:15378"/>
        <dbReference type="ChEBI" id="CHEBI:57783"/>
        <dbReference type="ChEBI" id="CHEBI:58349"/>
        <dbReference type="ChEBI" id="CHEBI:65264"/>
        <dbReference type="ChEBI" id="CHEBI:78472"/>
    </reaction>
    <physiologicalReaction direction="left-to-right" evidence="32">
        <dbReference type="Rhea" id="RHEA:41881"/>
    </physiologicalReaction>
</comment>
<evidence type="ECO:0000256" key="12">
    <source>
        <dbReference type="ARBA" id="ARBA00023373"/>
    </source>
</evidence>
<evidence type="ECO:0000256" key="11">
    <source>
        <dbReference type="ARBA" id="ARBA00023351"/>
    </source>
</evidence>
<comment type="function">
    <text evidence="19">Fatty acid synthetase is a multifunctional enzyme that catalyzes the de novo biosynthesis of long-chain saturated fatty acids starting from acetyl-CoA and malonyl-CoA in the presence of NADPH. This multifunctional protein contains 7 catalytic activities and a site for the binding of the prosthetic group 4'-phosphopantetheine of the acyl carrier protein ([ACP]) domain.</text>
</comment>
<evidence type="ECO:0000256" key="26">
    <source>
        <dbReference type="ARBA" id="ARBA00047578"/>
    </source>
</evidence>
<dbReference type="KEGG" id="gtr:GLOTRDRAFT_123623"/>
<dbReference type="InterPro" id="IPR020806">
    <property type="entry name" value="PKS_PP-bd"/>
</dbReference>
<dbReference type="EMBL" id="KB469319">
    <property type="protein sequence ID" value="EPQ50300.1"/>
    <property type="molecule type" value="Genomic_DNA"/>
</dbReference>
<dbReference type="Pfam" id="PF16197">
    <property type="entry name" value="KAsynt_C_assoc"/>
    <property type="match status" value="1"/>
</dbReference>
<dbReference type="InterPro" id="IPR049551">
    <property type="entry name" value="PKS_DH_C"/>
</dbReference>
<evidence type="ECO:0000256" key="13">
    <source>
        <dbReference type="ARBA" id="ARBA00023388"/>
    </source>
</evidence>
<dbReference type="InterPro" id="IPR057326">
    <property type="entry name" value="KR_dom"/>
</dbReference>
<dbReference type="Gene3D" id="3.40.50.150">
    <property type="entry name" value="Vaccinia Virus protein VP39"/>
    <property type="match status" value="1"/>
</dbReference>
<evidence type="ECO:0000256" key="32">
    <source>
        <dbReference type="ARBA" id="ARBA00048281"/>
    </source>
</evidence>
<dbReference type="InterPro" id="IPR014031">
    <property type="entry name" value="Ketoacyl_synth_C"/>
</dbReference>
<dbReference type="InterPro" id="IPR014030">
    <property type="entry name" value="Ketoacyl_synth_N"/>
</dbReference>
<comment type="catalytic activity">
    <reaction evidence="16">
        <text>(3R)-hydroxyoctadecanoyl-[ACP] = (2E)-octadecenoyl-[ACP] + H2O</text>
        <dbReference type="Rhea" id="RHEA:41924"/>
        <dbReference type="Rhea" id="RHEA-COMP:9654"/>
        <dbReference type="Rhea" id="RHEA-COMP:9655"/>
        <dbReference type="ChEBI" id="CHEBI:15377"/>
        <dbReference type="ChEBI" id="CHEBI:78488"/>
        <dbReference type="ChEBI" id="CHEBI:78489"/>
    </reaction>
    <physiologicalReaction direction="left-to-right" evidence="16">
        <dbReference type="Rhea" id="RHEA:41925"/>
    </physiologicalReaction>
</comment>
<comment type="catalytic activity">
    <reaction evidence="26">
        <text>dodecanoyl-[ACP] + malonyl-[ACP] + H(+) = 3-oxotetradecanoyl-[ACP] + holo-[ACP] + CO2</text>
        <dbReference type="Rhea" id="RHEA:41884"/>
        <dbReference type="Rhea" id="RHEA-COMP:9623"/>
        <dbReference type="Rhea" id="RHEA-COMP:9644"/>
        <dbReference type="Rhea" id="RHEA-COMP:9645"/>
        <dbReference type="Rhea" id="RHEA-COMP:9685"/>
        <dbReference type="ChEBI" id="CHEBI:15378"/>
        <dbReference type="ChEBI" id="CHEBI:16526"/>
        <dbReference type="ChEBI" id="CHEBI:64479"/>
        <dbReference type="ChEBI" id="CHEBI:65264"/>
        <dbReference type="ChEBI" id="CHEBI:78449"/>
        <dbReference type="ChEBI" id="CHEBI:78473"/>
    </reaction>
    <physiologicalReaction direction="left-to-right" evidence="26">
        <dbReference type="Rhea" id="RHEA:41885"/>
    </physiologicalReaction>
</comment>
<keyword evidence="9" id="KW-0511">Multifunctional enzyme</keyword>
<dbReference type="InterPro" id="IPR049900">
    <property type="entry name" value="PKS_mFAS_DH"/>
</dbReference>
<comment type="catalytic activity">
    <reaction evidence="20">
        <text>3-oxooctadecanoyl-[ACP] + NADPH + H(+) = (3R)-hydroxyoctadecanoyl-[ACP] + NADP(+)</text>
        <dbReference type="Rhea" id="RHEA:41920"/>
        <dbReference type="Rhea" id="RHEA-COMP:9653"/>
        <dbReference type="Rhea" id="RHEA-COMP:9654"/>
        <dbReference type="ChEBI" id="CHEBI:15378"/>
        <dbReference type="ChEBI" id="CHEBI:57783"/>
        <dbReference type="ChEBI" id="CHEBI:58349"/>
        <dbReference type="ChEBI" id="CHEBI:78487"/>
        <dbReference type="ChEBI" id="CHEBI:78488"/>
    </reaction>
    <physiologicalReaction direction="left-to-right" evidence="20">
        <dbReference type="Rhea" id="RHEA:41921"/>
    </physiologicalReaction>
</comment>
<dbReference type="GO" id="GO:0004316">
    <property type="term" value="F:3-oxoacyl-[acyl-carrier-protein] reductase (NADPH) activity"/>
    <property type="evidence" value="ECO:0007669"/>
    <property type="project" value="UniProtKB-EC"/>
</dbReference>
<dbReference type="PROSITE" id="PS50075">
    <property type="entry name" value="CARRIER"/>
    <property type="match status" value="1"/>
</dbReference>
<comment type="catalytic activity">
    <reaction evidence="33">
        <text>tetradecanoyl-[ACP] + H2O = tetradecanoate + holo-[ACP] + H(+)</text>
        <dbReference type="Rhea" id="RHEA:30123"/>
        <dbReference type="Rhea" id="RHEA-COMP:9648"/>
        <dbReference type="Rhea" id="RHEA-COMP:9685"/>
        <dbReference type="ChEBI" id="CHEBI:15377"/>
        <dbReference type="ChEBI" id="CHEBI:15378"/>
        <dbReference type="ChEBI" id="CHEBI:30807"/>
        <dbReference type="ChEBI" id="CHEBI:64479"/>
        <dbReference type="ChEBI" id="CHEBI:78477"/>
        <dbReference type="EC" id="3.1.2.14"/>
    </reaction>
    <physiologicalReaction direction="left-to-right" evidence="33">
        <dbReference type="Rhea" id="RHEA:30124"/>
    </physiologicalReaction>
</comment>
<feature type="domain" description="PKS/mFAS DH" evidence="53">
    <location>
        <begin position="906"/>
        <end position="1213"/>
    </location>
</feature>
<evidence type="ECO:0000256" key="31">
    <source>
        <dbReference type="ARBA" id="ARBA00048051"/>
    </source>
</evidence>
<accession>S7R7E3</accession>
<evidence type="ECO:0000256" key="45">
    <source>
        <dbReference type="ARBA" id="ARBA00049414"/>
    </source>
</evidence>
<comment type="catalytic activity">
    <reaction evidence="15">
        <text>(3R)-hydroxytetradecanoyl-[ACP] = (2E)-tetradecenoyl-[ACP] + H2O</text>
        <dbReference type="Rhea" id="RHEA:41892"/>
        <dbReference type="Rhea" id="RHEA-COMP:9646"/>
        <dbReference type="Rhea" id="RHEA-COMP:9647"/>
        <dbReference type="ChEBI" id="CHEBI:15377"/>
        <dbReference type="ChEBI" id="CHEBI:78474"/>
        <dbReference type="ChEBI" id="CHEBI:78475"/>
    </reaction>
    <physiologicalReaction direction="left-to-right" evidence="15">
        <dbReference type="Rhea" id="RHEA:41893"/>
    </physiologicalReaction>
</comment>
<comment type="catalytic activity">
    <reaction evidence="13">
        <text>(3R)-hydroxydecanoyl-[ACP] = (2E)-decenoyl-[ACP] + H2O</text>
        <dbReference type="Rhea" id="RHEA:41860"/>
        <dbReference type="Rhea" id="RHEA-COMP:9638"/>
        <dbReference type="Rhea" id="RHEA-COMP:9639"/>
        <dbReference type="ChEBI" id="CHEBI:15377"/>
        <dbReference type="ChEBI" id="CHEBI:78466"/>
        <dbReference type="ChEBI" id="CHEBI:78467"/>
    </reaction>
    <physiologicalReaction direction="left-to-right" evidence="13">
        <dbReference type="Rhea" id="RHEA:41861"/>
    </physiologicalReaction>
</comment>
<comment type="catalytic activity">
    <reaction evidence="38">
        <text>holo-[ACP] + acetyl-CoA = acetyl-[ACP] + CoA</text>
        <dbReference type="Rhea" id="RHEA:41788"/>
        <dbReference type="Rhea" id="RHEA-COMP:9621"/>
        <dbReference type="Rhea" id="RHEA-COMP:9685"/>
        <dbReference type="ChEBI" id="CHEBI:57287"/>
        <dbReference type="ChEBI" id="CHEBI:57288"/>
        <dbReference type="ChEBI" id="CHEBI:64479"/>
        <dbReference type="ChEBI" id="CHEBI:78446"/>
        <dbReference type="EC" id="2.3.1.38"/>
    </reaction>
    <physiologicalReaction direction="left-to-right" evidence="38">
        <dbReference type="Rhea" id="RHEA:41789"/>
    </physiologicalReaction>
</comment>
<evidence type="ECO:0000256" key="2">
    <source>
        <dbReference type="ARBA" id="ARBA00022450"/>
    </source>
</evidence>
<comment type="catalytic activity">
    <reaction evidence="12">
        <text>(3R)-hydroxyhexanoyl-[ACP] = (2E)-hexenoyl-[ACP] + H2O</text>
        <dbReference type="Rhea" id="RHEA:41828"/>
        <dbReference type="Rhea" id="RHEA-COMP:9630"/>
        <dbReference type="Rhea" id="RHEA-COMP:9631"/>
        <dbReference type="ChEBI" id="CHEBI:15377"/>
        <dbReference type="ChEBI" id="CHEBI:78457"/>
        <dbReference type="ChEBI" id="CHEBI:78458"/>
    </reaction>
    <physiologicalReaction direction="left-to-right" evidence="12">
        <dbReference type="Rhea" id="RHEA:41829"/>
    </physiologicalReaction>
</comment>
<dbReference type="GeneID" id="19300971"/>
<dbReference type="Pfam" id="PF08659">
    <property type="entry name" value="KR"/>
    <property type="match status" value="1"/>
</dbReference>
<dbReference type="InterPro" id="IPR020841">
    <property type="entry name" value="PKS_Beta-ketoAc_synthase_dom"/>
</dbReference>
<comment type="pathway">
    <text evidence="1">Lipid metabolism.</text>
</comment>
<keyword evidence="2" id="KW-0596">Phosphopantetheine</keyword>
<comment type="catalytic activity">
    <reaction evidence="34">
        <text>(2E)-octenoyl-[ACP] + NADPH + H(+) = octanoyl-[ACP] + NADP(+)</text>
        <dbReference type="Rhea" id="RHEA:41848"/>
        <dbReference type="Rhea" id="RHEA-COMP:9635"/>
        <dbReference type="Rhea" id="RHEA-COMP:9636"/>
        <dbReference type="ChEBI" id="CHEBI:15378"/>
        <dbReference type="ChEBI" id="CHEBI:57783"/>
        <dbReference type="ChEBI" id="CHEBI:58349"/>
        <dbReference type="ChEBI" id="CHEBI:78462"/>
        <dbReference type="ChEBI" id="CHEBI:78463"/>
    </reaction>
    <physiologicalReaction direction="left-to-right" evidence="34">
        <dbReference type="Rhea" id="RHEA:41849"/>
    </physiologicalReaction>
</comment>
<dbReference type="SMART" id="SM00825">
    <property type="entry name" value="PKS_KS"/>
    <property type="match status" value="1"/>
</dbReference>
<comment type="catalytic activity">
    <reaction evidence="47">
        <text>butanoyl-[ACP] + malonyl-[ACP] + H(+) = 3-oxohexanoyl-[ACP] + holo-[ACP] + CO2</text>
        <dbReference type="Rhea" id="RHEA:41820"/>
        <dbReference type="Rhea" id="RHEA-COMP:9623"/>
        <dbReference type="Rhea" id="RHEA-COMP:9628"/>
        <dbReference type="Rhea" id="RHEA-COMP:9629"/>
        <dbReference type="Rhea" id="RHEA-COMP:9685"/>
        <dbReference type="ChEBI" id="CHEBI:15378"/>
        <dbReference type="ChEBI" id="CHEBI:16526"/>
        <dbReference type="ChEBI" id="CHEBI:64479"/>
        <dbReference type="ChEBI" id="CHEBI:78449"/>
        <dbReference type="ChEBI" id="CHEBI:78454"/>
        <dbReference type="ChEBI" id="CHEBI:78456"/>
    </reaction>
    <physiologicalReaction direction="left-to-right" evidence="47">
        <dbReference type="Rhea" id="RHEA:41821"/>
    </physiologicalReaction>
</comment>
<dbReference type="HOGENOM" id="CLU_000022_31_1_1"/>
<evidence type="ECO:0000256" key="1">
    <source>
        <dbReference type="ARBA" id="ARBA00005189"/>
    </source>
</evidence>
<comment type="catalytic activity">
    <reaction evidence="39">
        <text>hexadecanoyl-[ACP] + H2O = hexadecanoate + holo-[ACP] + H(+)</text>
        <dbReference type="Rhea" id="RHEA:41932"/>
        <dbReference type="Rhea" id="RHEA-COMP:9652"/>
        <dbReference type="Rhea" id="RHEA-COMP:9685"/>
        <dbReference type="ChEBI" id="CHEBI:7896"/>
        <dbReference type="ChEBI" id="CHEBI:15377"/>
        <dbReference type="ChEBI" id="CHEBI:15378"/>
        <dbReference type="ChEBI" id="CHEBI:64479"/>
        <dbReference type="ChEBI" id="CHEBI:78483"/>
        <dbReference type="EC" id="3.1.2.14"/>
    </reaction>
    <physiologicalReaction direction="left-to-right" evidence="39">
        <dbReference type="Rhea" id="RHEA:41933"/>
    </physiologicalReaction>
</comment>
<dbReference type="InterPro" id="IPR029058">
    <property type="entry name" value="AB_hydrolase_fold"/>
</dbReference>
<evidence type="ECO:0000256" key="16">
    <source>
        <dbReference type="ARBA" id="ARBA00023399"/>
    </source>
</evidence>
<dbReference type="PANTHER" id="PTHR43775:SF37">
    <property type="entry name" value="SI:DKEY-61P9.11"/>
    <property type="match status" value="1"/>
</dbReference>
<comment type="catalytic activity">
    <reaction evidence="22">
        <text>a (3R)-hydroxyacyl-[ACP] + NADP(+) = a 3-oxoacyl-[ACP] + NADPH + H(+)</text>
        <dbReference type="Rhea" id="RHEA:17397"/>
        <dbReference type="Rhea" id="RHEA-COMP:9916"/>
        <dbReference type="Rhea" id="RHEA-COMP:9945"/>
        <dbReference type="ChEBI" id="CHEBI:15378"/>
        <dbReference type="ChEBI" id="CHEBI:57783"/>
        <dbReference type="ChEBI" id="CHEBI:58349"/>
        <dbReference type="ChEBI" id="CHEBI:78776"/>
        <dbReference type="ChEBI" id="CHEBI:78827"/>
        <dbReference type="EC" id="1.1.1.100"/>
    </reaction>
    <physiologicalReaction direction="right-to-left" evidence="22">
        <dbReference type="Rhea" id="RHEA:17399"/>
    </physiologicalReaction>
</comment>
<evidence type="ECO:0000256" key="21">
    <source>
        <dbReference type="ARBA" id="ARBA00047394"/>
    </source>
</evidence>
<dbReference type="InterPro" id="IPR016039">
    <property type="entry name" value="Thiolase-like"/>
</dbReference>
<dbReference type="SUPFAM" id="SSF53474">
    <property type="entry name" value="alpha/beta-Hydrolases"/>
    <property type="match status" value="1"/>
</dbReference>
<dbReference type="RefSeq" id="XP_007871281.1">
    <property type="nucleotide sequence ID" value="XM_007873090.1"/>
</dbReference>
<dbReference type="PROSITE" id="PS52019">
    <property type="entry name" value="PKS_MFAS_DH"/>
    <property type="match status" value="1"/>
</dbReference>
<dbReference type="InterPro" id="IPR029063">
    <property type="entry name" value="SAM-dependent_MTases_sf"/>
</dbReference>
<dbReference type="Gene3D" id="3.40.50.720">
    <property type="entry name" value="NAD(P)-binding Rossmann-like Domain"/>
    <property type="match status" value="1"/>
</dbReference>
<evidence type="ECO:0000256" key="10">
    <source>
        <dbReference type="ARBA" id="ARBA00023332"/>
    </source>
</evidence>
<evidence type="ECO:0000256" key="25">
    <source>
        <dbReference type="ARBA" id="ARBA00047500"/>
    </source>
</evidence>
<keyword evidence="6" id="KW-0663">Pyridoxal phosphate</keyword>
<dbReference type="GO" id="GO:0044550">
    <property type="term" value="P:secondary metabolite biosynthetic process"/>
    <property type="evidence" value="ECO:0007669"/>
    <property type="project" value="UniProtKB-ARBA"/>
</dbReference>
<comment type="catalytic activity">
    <reaction evidence="29">
        <text>3-oxobutanoyl-[ACP] + NADPH + H(+) = (3R)-hydroxybutanoyl-[ACP] + NADP(+)</text>
        <dbReference type="Rhea" id="RHEA:41804"/>
        <dbReference type="Rhea" id="RHEA-COMP:9625"/>
        <dbReference type="Rhea" id="RHEA-COMP:9626"/>
        <dbReference type="ChEBI" id="CHEBI:15378"/>
        <dbReference type="ChEBI" id="CHEBI:57783"/>
        <dbReference type="ChEBI" id="CHEBI:58349"/>
        <dbReference type="ChEBI" id="CHEBI:78450"/>
        <dbReference type="ChEBI" id="CHEBI:78451"/>
    </reaction>
    <physiologicalReaction direction="left-to-right" evidence="29">
        <dbReference type="Rhea" id="RHEA:41805"/>
    </physiologicalReaction>
</comment>
<feature type="domain" description="Ketosynthase family 3 (KS3)" evidence="52">
    <location>
        <begin position="14"/>
        <end position="438"/>
    </location>
</feature>
<gene>
    <name evidence="54" type="primary">pks6</name>
    <name evidence="54" type="ORF">GLOTRDRAFT_123623</name>
</gene>
<comment type="catalytic activity">
    <reaction evidence="44">
        <text>3-oxododecanoyl-[ACP] + NADPH + H(+) = (3R)-hydroxydodecanoyl-[ACP] + NADP(+)</text>
        <dbReference type="Rhea" id="RHEA:41872"/>
        <dbReference type="Rhea" id="RHEA-COMP:9641"/>
        <dbReference type="Rhea" id="RHEA-COMP:9642"/>
        <dbReference type="ChEBI" id="CHEBI:15378"/>
        <dbReference type="ChEBI" id="CHEBI:57783"/>
        <dbReference type="ChEBI" id="CHEBI:58349"/>
        <dbReference type="ChEBI" id="CHEBI:78469"/>
        <dbReference type="ChEBI" id="CHEBI:78470"/>
    </reaction>
    <physiologicalReaction direction="left-to-right" evidence="44">
        <dbReference type="Rhea" id="RHEA:41873"/>
    </physiologicalReaction>
</comment>
<dbReference type="GO" id="GO:0004313">
    <property type="term" value="F:[acyl-carrier-protein] S-acetyltransferase activity"/>
    <property type="evidence" value="ECO:0007669"/>
    <property type="project" value="UniProtKB-EC"/>
</dbReference>
<dbReference type="Pfam" id="PF00109">
    <property type="entry name" value="ketoacyl-synt"/>
    <property type="match status" value="1"/>
</dbReference>
<comment type="catalytic activity">
    <reaction evidence="49">
        <text>octanoyl-[ACP] + malonyl-[ACP] + H(+) = 3-oxodecanoyl-[ACP] + holo-[ACP] + CO2</text>
        <dbReference type="Rhea" id="RHEA:41852"/>
        <dbReference type="Rhea" id="RHEA-COMP:9623"/>
        <dbReference type="Rhea" id="RHEA-COMP:9636"/>
        <dbReference type="Rhea" id="RHEA-COMP:9637"/>
        <dbReference type="Rhea" id="RHEA-COMP:9685"/>
        <dbReference type="ChEBI" id="CHEBI:15378"/>
        <dbReference type="ChEBI" id="CHEBI:16526"/>
        <dbReference type="ChEBI" id="CHEBI:64479"/>
        <dbReference type="ChEBI" id="CHEBI:78449"/>
        <dbReference type="ChEBI" id="CHEBI:78463"/>
        <dbReference type="ChEBI" id="CHEBI:78464"/>
    </reaction>
    <physiologicalReaction direction="left-to-right" evidence="49">
        <dbReference type="Rhea" id="RHEA:41853"/>
    </physiologicalReaction>
</comment>
<evidence type="ECO:0000256" key="18">
    <source>
        <dbReference type="ARBA" id="ARBA00023402"/>
    </source>
</evidence>
<dbReference type="InterPro" id="IPR014043">
    <property type="entry name" value="Acyl_transferase_dom"/>
</dbReference>
<dbReference type="Gene3D" id="3.90.180.10">
    <property type="entry name" value="Medium-chain alcohol dehydrogenases, catalytic domain"/>
    <property type="match status" value="1"/>
</dbReference>
<dbReference type="SMART" id="SM00823">
    <property type="entry name" value="PKS_PP"/>
    <property type="match status" value="1"/>
</dbReference>
<dbReference type="SMART" id="SM00827">
    <property type="entry name" value="PKS_AT"/>
    <property type="match status" value="1"/>
</dbReference>
<dbReference type="SUPFAM" id="SSF53335">
    <property type="entry name" value="S-adenosyl-L-methionine-dependent methyltransferases"/>
    <property type="match status" value="1"/>
</dbReference>
<comment type="catalytic activity">
    <reaction evidence="30">
        <text>acetyl-[ACP] + malonyl-[ACP] + H(+) = 3-oxobutanoyl-[ACP] + holo-[ACP] + CO2</text>
        <dbReference type="Rhea" id="RHEA:41800"/>
        <dbReference type="Rhea" id="RHEA-COMP:9621"/>
        <dbReference type="Rhea" id="RHEA-COMP:9623"/>
        <dbReference type="Rhea" id="RHEA-COMP:9625"/>
        <dbReference type="Rhea" id="RHEA-COMP:9685"/>
        <dbReference type="ChEBI" id="CHEBI:15378"/>
        <dbReference type="ChEBI" id="CHEBI:16526"/>
        <dbReference type="ChEBI" id="CHEBI:64479"/>
        <dbReference type="ChEBI" id="CHEBI:78446"/>
        <dbReference type="ChEBI" id="CHEBI:78449"/>
        <dbReference type="ChEBI" id="CHEBI:78450"/>
    </reaction>
    <physiologicalReaction direction="left-to-right" evidence="30">
        <dbReference type="Rhea" id="RHEA:41801"/>
    </physiologicalReaction>
</comment>
<dbReference type="GO" id="GO:0031177">
    <property type="term" value="F:phosphopantetheine binding"/>
    <property type="evidence" value="ECO:0007669"/>
    <property type="project" value="InterPro"/>
</dbReference>
<evidence type="ECO:0000256" key="37">
    <source>
        <dbReference type="ARBA" id="ARBA00048650"/>
    </source>
</evidence>
<dbReference type="Gene3D" id="3.40.366.10">
    <property type="entry name" value="Malonyl-Coenzyme A Acyl Carrier Protein, domain 2"/>
    <property type="match status" value="1"/>
</dbReference>
<protein>
    <submittedName>
        <fullName evidence="54">Polyketide synthase</fullName>
    </submittedName>
</protein>
<dbReference type="Pfam" id="PF02801">
    <property type="entry name" value="Ketoacyl-synt_C"/>
    <property type="match status" value="1"/>
</dbReference>
<evidence type="ECO:0000259" key="53">
    <source>
        <dbReference type="PROSITE" id="PS52019"/>
    </source>
</evidence>
<feature type="region of interest" description="N-terminal hotdog fold" evidence="50">
    <location>
        <begin position="906"/>
        <end position="1041"/>
    </location>
</feature>
<dbReference type="GO" id="GO:0016297">
    <property type="term" value="F:fatty acyl-[ACP] hydrolase activity"/>
    <property type="evidence" value="ECO:0007669"/>
    <property type="project" value="UniProtKB-EC"/>
</dbReference>
<comment type="catalytic activity">
    <reaction evidence="14">
        <text>a (3R)-hydroxyacyl-[ACP] = a (2E)-enoyl-[ACP] + H2O</text>
        <dbReference type="Rhea" id="RHEA:13097"/>
        <dbReference type="Rhea" id="RHEA-COMP:9925"/>
        <dbReference type="Rhea" id="RHEA-COMP:9945"/>
        <dbReference type="ChEBI" id="CHEBI:15377"/>
        <dbReference type="ChEBI" id="CHEBI:78784"/>
        <dbReference type="ChEBI" id="CHEBI:78827"/>
        <dbReference type="EC" id="4.2.1.59"/>
    </reaction>
    <physiologicalReaction direction="left-to-right" evidence="14">
        <dbReference type="Rhea" id="RHEA:13098"/>
    </physiologicalReaction>
</comment>
<dbReference type="CDD" id="cd00833">
    <property type="entry name" value="PKS"/>
    <property type="match status" value="1"/>
</dbReference>
<comment type="catalytic activity">
    <reaction evidence="17">
        <text>(3R)-hydroxyhexadecanoyl-[ACP] = (2E)-hexadecenoyl-[ACP] + H2O</text>
        <dbReference type="Rhea" id="RHEA:41908"/>
        <dbReference type="Rhea" id="RHEA-COMP:9650"/>
        <dbReference type="Rhea" id="RHEA-COMP:9651"/>
        <dbReference type="ChEBI" id="CHEBI:15377"/>
        <dbReference type="ChEBI" id="CHEBI:78480"/>
        <dbReference type="ChEBI" id="CHEBI:78481"/>
    </reaction>
    <physiologicalReaction direction="left-to-right" evidence="17">
        <dbReference type="Rhea" id="RHEA:41909"/>
    </physiologicalReaction>
</comment>
<dbReference type="Pfam" id="PF14765">
    <property type="entry name" value="PS-DH"/>
    <property type="match status" value="1"/>
</dbReference>
<keyword evidence="4" id="KW-0808">Transferase</keyword>
<dbReference type="InterPro" id="IPR009081">
    <property type="entry name" value="PP-bd_ACP"/>
</dbReference>
<dbReference type="PROSITE" id="PS00606">
    <property type="entry name" value="KS3_1"/>
    <property type="match status" value="1"/>
</dbReference>
<comment type="catalytic activity">
    <reaction evidence="46">
        <text>3-oxooctanoyl-[ACP] + NADPH + H(+) = (3R)-hydroxyoctanoyl-[ACP] + NADP(+)</text>
        <dbReference type="Rhea" id="RHEA:41840"/>
        <dbReference type="Rhea" id="RHEA-COMP:9633"/>
        <dbReference type="Rhea" id="RHEA-COMP:9634"/>
        <dbReference type="ChEBI" id="CHEBI:15378"/>
        <dbReference type="ChEBI" id="CHEBI:57783"/>
        <dbReference type="ChEBI" id="CHEBI:58349"/>
        <dbReference type="ChEBI" id="CHEBI:78460"/>
        <dbReference type="ChEBI" id="CHEBI:78461"/>
    </reaction>
    <physiologicalReaction direction="left-to-right" evidence="46">
        <dbReference type="Rhea" id="RHEA:41841"/>
    </physiologicalReaction>
</comment>
<evidence type="ECO:0000256" key="30">
    <source>
        <dbReference type="ARBA" id="ARBA00047961"/>
    </source>
</evidence>
<dbReference type="InterPro" id="IPR042104">
    <property type="entry name" value="PKS_dehydratase_sf"/>
</dbReference>
<evidence type="ECO:0000256" key="34">
    <source>
        <dbReference type="ARBA" id="ARBA00048420"/>
    </source>
</evidence>
<evidence type="ECO:0000313" key="55">
    <source>
        <dbReference type="Proteomes" id="UP000030669"/>
    </source>
</evidence>
<dbReference type="CDD" id="cd02440">
    <property type="entry name" value="AdoMet_MTases"/>
    <property type="match status" value="1"/>
</dbReference>
<dbReference type="InterPro" id="IPR036736">
    <property type="entry name" value="ACP-like_sf"/>
</dbReference>
<feature type="domain" description="Carrier" evidence="51">
    <location>
        <begin position="2267"/>
        <end position="2345"/>
    </location>
</feature>
<dbReference type="InterPro" id="IPR006162">
    <property type="entry name" value="Ppantetheine_attach_site"/>
</dbReference>
<evidence type="ECO:0000256" key="23">
    <source>
        <dbReference type="ARBA" id="ARBA00047440"/>
    </source>
</evidence>
<name>S7R7E3_GLOTA</name>
<evidence type="ECO:0000256" key="7">
    <source>
        <dbReference type="ARBA" id="ARBA00023026"/>
    </source>
</evidence>
<dbReference type="InterPro" id="IPR018201">
    <property type="entry name" value="Ketoacyl_synth_AS"/>
</dbReference>
<evidence type="ECO:0000256" key="27">
    <source>
        <dbReference type="ARBA" id="ARBA00047810"/>
    </source>
</evidence>
<evidence type="ECO:0000256" key="35">
    <source>
        <dbReference type="ARBA" id="ARBA00048506"/>
    </source>
</evidence>
<evidence type="ECO:0000256" key="29">
    <source>
        <dbReference type="ARBA" id="ARBA00047953"/>
    </source>
</evidence>
<feature type="region of interest" description="C-terminal hotdog fold" evidence="50">
    <location>
        <begin position="1059"/>
        <end position="1213"/>
    </location>
</feature>
<comment type="catalytic activity">
    <reaction evidence="10">
        <text>(3R)-hydroxyoctanoyl-[ACP] = (2E)-octenoyl-[ACP] + H2O</text>
        <dbReference type="Rhea" id="RHEA:41844"/>
        <dbReference type="Rhea" id="RHEA-COMP:9634"/>
        <dbReference type="Rhea" id="RHEA-COMP:9635"/>
        <dbReference type="ChEBI" id="CHEBI:15377"/>
        <dbReference type="ChEBI" id="CHEBI:78461"/>
        <dbReference type="ChEBI" id="CHEBI:78462"/>
    </reaction>
    <physiologicalReaction direction="left-to-right" evidence="10">
        <dbReference type="Rhea" id="RHEA:41845"/>
    </physiologicalReaction>
</comment>
<comment type="catalytic activity">
    <reaction evidence="23">
        <text>3-oxodecanoyl-[ACP] + NADPH + H(+) = (3R)-hydroxydecanoyl-[ACP] + NADP(+)</text>
        <dbReference type="Rhea" id="RHEA:41856"/>
        <dbReference type="Rhea" id="RHEA-COMP:9637"/>
        <dbReference type="Rhea" id="RHEA-COMP:9638"/>
        <dbReference type="ChEBI" id="CHEBI:15378"/>
        <dbReference type="ChEBI" id="CHEBI:57783"/>
        <dbReference type="ChEBI" id="CHEBI:58349"/>
        <dbReference type="ChEBI" id="CHEBI:78464"/>
        <dbReference type="ChEBI" id="CHEBI:78466"/>
    </reaction>
    <physiologicalReaction direction="left-to-right" evidence="23">
        <dbReference type="Rhea" id="RHEA:41857"/>
    </physiologicalReaction>
</comment>
<keyword evidence="7" id="KW-0843">Virulence</keyword>
<keyword evidence="5" id="KW-0702">S-nitrosylation</keyword>
<evidence type="ECO:0000256" key="50">
    <source>
        <dbReference type="PROSITE-ProRule" id="PRU01363"/>
    </source>
</evidence>
<dbReference type="SUPFAM" id="SSF51735">
    <property type="entry name" value="NAD(P)-binding Rossmann-fold domains"/>
    <property type="match status" value="1"/>
</dbReference>
<proteinExistence type="predicted"/>
<dbReference type="InterPro" id="IPR016035">
    <property type="entry name" value="Acyl_Trfase/lysoPLipase"/>
</dbReference>
<comment type="catalytic activity">
    <reaction evidence="27">
        <text>(2E)-hexadecenoyl-[ACP] + NADPH + H(+) = hexadecanoyl-[ACP] + NADP(+)</text>
        <dbReference type="Rhea" id="RHEA:41912"/>
        <dbReference type="Rhea" id="RHEA-COMP:9651"/>
        <dbReference type="Rhea" id="RHEA-COMP:9652"/>
        <dbReference type="ChEBI" id="CHEBI:15378"/>
        <dbReference type="ChEBI" id="CHEBI:57783"/>
        <dbReference type="ChEBI" id="CHEBI:58349"/>
        <dbReference type="ChEBI" id="CHEBI:78481"/>
        <dbReference type="ChEBI" id="CHEBI:78483"/>
    </reaction>
    <physiologicalReaction direction="left-to-right" evidence="27">
        <dbReference type="Rhea" id="RHEA:41913"/>
    </physiologicalReaction>
</comment>
<evidence type="ECO:0000256" key="24">
    <source>
        <dbReference type="ARBA" id="ARBA00047451"/>
    </source>
</evidence>
<dbReference type="GO" id="GO:0004315">
    <property type="term" value="F:3-oxoacyl-[acyl-carrier-protein] synthase activity"/>
    <property type="evidence" value="ECO:0007669"/>
    <property type="project" value="UniProtKB-EC"/>
</dbReference>
<evidence type="ECO:0000256" key="14">
    <source>
        <dbReference type="ARBA" id="ARBA00023394"/>
    </source>
</evidence>
<evidence type="ECO:0000313" key="54">
    <source>
        <dbReference type="EMBL" id="EPQ50300.1"/>
    </source>
</evidence>
<keyword evidence="8" id="KW-0456">Lyase</keyword>
<dbReference type="OrthoDB" id="329835at2759"/>
<comment type="catalytic activity">
    <reaction evidence="40">
        <text>3-oxotetradecanoyl-[ACP] + NADPH + H(+) = (3R)-hydroxytetradecanoyl-[ACP] + NADP(+)</text>
        <dbReference type="Rhea" id="RHEA:41888"/>
        <dbReference type="Rhea" id="RHEA-COMP:9645"/>
        <dbReference type="Rhea" id="RHEA-COMP:9646"/>
        <dbReference type="ChEBI" id="CHEBI:15378"/>
        <dbReference type="ChEBI" id="CHEBI:57783"/>
        <dbReference type="ChEBI" id="CHEBI:58349"/>
        <dbReference type="ChEBI" id="CHEBI:78473"/>
        <dbReference type="ChEBI" id="CHEBI:78474"/>
    </reaction>
    <physiologicalReaction direction="left-to-right" evidence="40">
        <dbReference type="Rhea" id="RHEA:41889"/>
    </physiologicalReaction>
</comment>
<evidence type="ECO:0000256" key="36">
    <source>
        <dbReference type="ARBA" id="ARBA00048571"/>
    </source>
</evidence>
<dbReference type="STRING" id="670483.S7R7E3"/>
<comment type="catalytic activity">
    <reaction evidence="18">
        <text>(3R)-hydroxybutanoyl-[ACP] = (2E)-butenoyl-[ACP] + H2O</text>
        <dbReference type="Rhea" id="RHEA:41808"/>
        <dbReference type="Rhea" id="RHEA-COMP:9626"/>
        <dbReference type="Rhea" id="RHEA-COMP:9627"/>
        <dbReference type="ChEBI" id="CHEBI:15377"/>
        <dbReference type="ChEBI" id="CHEBI:78451"/>
        <dbReference type="ChEBI" id="CHEBI:78453"/>
    </reaction>
    <physiologicalReaction direction="left-to-right" evidence="18">
        <dbReference type="Rhea" id="RHEA:41809"/>
    </physiologicalReaction>
</comment>
<comment type="catalytic activity">
    <reaction evidence="41">
        <text>(2E)-octadecenoyl-[ACP] + NADPH + H(+) = octadecanoyl-[ACP] + NADP(+)</text>
        <dbReference type="Rhea" id="RHEA:41928"/>
        <dbReference type="Rhea" id="RHEA-COMP:9655"/>
        <dbReference type="Rhea" id="RHEA-COMP:9656"/>
        <dbReference type="ChEBI" id="CHEBI:15378"/>
        <dbReference type="ChEBI" id="CHEBI:57783"/>
        <dbReference type="ChEBI" id="CHEBI:58349"/>
        <dbReference type="ChEBI" id="CHEBI:78489"/>
        <dbReference type="ChEBI" id="CHEBI:78495"/>
    </reaction>
    <physiologicalReaction direction="left-to-right" evidence="41">
        <dbReference type="Rhea" id="RHEA:41929"/>
    </physiologicalReaction>
</comment>
<dbReference type="InterPro" id="IPR032821">
    <property type="entry name" value="PKS_assoc"/>
</dbReference>
<evidence type="ECO:0000256" key="15">
    <source>
        <dbReference type="ARBA" id="ARBA00023398"/>
    </source>
</evidence>
<evidence type="ECO:0000256" key="42">
    <source>
        <dbReference type="ARBA" id="ARBA00049109"/>
    </source>
</evidence>
<evidence type="ECO:0000256" key="47">
    <source>
        <dbReference type="ARBA" id="ARBA00049449"/>
    </source>
</evidence>
<keyword evidence="3" id="KW-0597">Phosphoprotein</keyword>
<dbReference type="InterPro" id="IPR001031">
    <property type="entry name" value="Thioesterase"/>
</dbReference>
<evidence type="ECO:0000256" key="49">
    <source>
        <dbReference type="ARBA" id="ARBA00049533"/>
    </source>
</evidence>
<evidence type="ECO:0000256" key="6">
    <source>
        <dbReference type="ARBA" id="ARBA00022898"/>
    </source>
</evidence>
<evidence type="ECO:0000256" key="20">
    <source>
        <dbReference type="ARBA" id="ARBA00047300"/>
    </source>
</evidence>
<evidence type="ECO:0000256" key="17">
    <source>
        <dbReference type="ARBA" id="ARBA00023401"/>
    </source>
</evidence>
<evidence type="ECO:0000256" key="39">
    <source>
        <dbReference type="ARBA" id="ARBA00048704"/>
    </source>
</evidence>
<evidence type="ECO:0000259" key="52">
    <source>
        <dbReference type="PROSITE" id="PS52004"/>
    </source>
</evidence>
<comment type="catalytic activity">
    <reaction evidence="24">
        <text>tetradecanoyl-[ACP] + malonyl-[ACP] + H(+) = 3-oxohexadecanoyl-[ACP] + holo-[ACP] + CO2</text>
        <dbReference type="Rhea" id="RHEA:41900"/>
        <dbReference type="Rhea" id="RHEA-COMP:9623"/>
        <dbReference type="Rhea" id="RHEA-COMP:9648"/>
        <dbReference type="Rhea" id="RHEA-COMP:9649"/>
        <dbReference type="Rhea" id="RHEA-COMP:9685"/>
        <dbReference type="ChEBI" id="CHEBI:15378"/>
        <dbReference type="ChEBI" id="CHEBI:16526"/>
        <dbReference type="ChEBI" id="CHEBI:64479"/>
        <dbReference type="ChEBI" id="CHEBI:78449"/>
        <dbReference type="ChEBI" id="CHEBI:78477"/>
        <dbReference type="ChEBI" id="CHEBI:78478"/>
    </reaction>
    <physiologicalReaction direction="left-to-right" evidence="24">
        <dbReference type="Rhea" id="RHEA:41901"/>
    </physiologicalReaction>
</comment>
<evidence type="ECO:0000256" key="3">
    <source>
        <dbReference type="ARBA" id="ARBA00022553"/>
    </source>
</evidence>
<dbReference type="Gene3D" id="3.40.50.1820">
    <property type="entry name" value="alpha/beta hydrolase"/>
    <property type="match status" value="1"/>
</dbReference>
<feature type="active site" description="Proton acceptor; for dehydratase activity" evidence="50">
    <location>
        <position position="946"/>
    </location>
</feature>
<dbReference type="Proteomes" id="UP000030669">
    <property type="component" value="Unassembled WGS sequence"/>
</dbReference>
<evidence type="ECO:0000256" key="5">
    <source>
        <dbReference type="ARBA" id="ARBA00022799"/>
    </source>
</evidence>
<dbReference type="SMART" id="SM00822">
    <property type="entry name" value="PKS_KR"/>
    <property type="match status" value="1"/>
</dbReference>
<evidence type="ECO:0000256" key="33">
    <source>
        <dbReference type="ARBA" id="ARBA00048289"/>
    </source>
</evidence>
<evidence type="ECO:0000256" key="22">
    <source>
        <dbReference type="ARBA" id="ARBA00047400"/>
    </source>
</evidence>
<comment type="catalytic activity">
    <reaction evidence="37">
        <text>a 2,3-saturated acyl-[ACP] + NADP(+) = a (2E)-enoyl-[ACP] + NADPH + H(+)</text>
        <dbReference type="Rhea" id="RHEA:22564"/>
        <dbReference type="Rhea" id="RHEA-COMP:9925"/>
        <dbReference type="Rhea" id="RHEA-COMP:9926"/>
        <dbReference type="ChEBI" id="CHEBI:15378"/>
        <dbReference type="ChEBI" id="CHEBI:57783"/>
        <dbReference type="ChEBI" id="CHEBI:58349"/>
        <dbReference type="ChEBI" id="CHEBI:78784"/>
        <dbReference type="ChEBI" id="CHEBI:78785"/>
        <dbReference type="EC" id="1.3.1.39"/>
    </reaction>
    <physiologicalReaction direction="right-to-left" evidence="37">
        <dbReference type="Rhea" id="RHEA:22566"/>
    </physiologicalReaction>
</comment>
<dbReference type="Pfam" id="PF00550">
    <property type="entry name" value="PP-binding"/>
    <property type="match status" value="1"/>
</dbReference>
<dbReference type="PROSITE" id="PS00012">
    <property type="entry name" value="PHOSPHOPANTETHEINE"/>
    <property type="match status" value="1"/>
</dbReference>
<evidence type="ECO:0000256" key="44">
    <source>
        <dbReference type="ARBA" id="ARBA00049263"/>
    </source>
</evidence>
<dbReference type="SUPFAM" id="SSF47336">
    <property type="entry name" value="ACP-like"/>
    <property type="match status" value="1"/>
</dbReference>